<dbReference type="EC" id="3.1.21.2" evidence="7"/>
<dbReference type="PANTHER" id="PTHR21445">
    <property type="entry name" value="ENDONUCLEASE IV ENDODEOXYRIBONUCLEASE IV"/>
    <property type="match status" value="1"/>
</dbReference>
<evidence type="ECO:0000256" key="4">
    <source>
        <dbReference type="ARBA" id="ARBA00022801"/>
    </source>
</evidence>
<feature type="binding site" evidence="7">
    <location>
        <position position="216"/>
    </location>
    <ligand>
        <name>Zn(2+)</name>
        <dbReference type="ChEBI" id="CHEBI:29105"/>
        <label>3</label>
    </ligand>
</feature>
<dbReference type="InterPro" id="IPR013022">
    <property type="entry name" value="Xyl_isomerase-like_TIM-brl"/>
</dbReference>
<dbReference type="InterPro" id="IPR001719">
    <property type="entry name" value="AP_endonuc_2"/>
</dbReference>
<dbReference type="EMBL" id="JADINA010000021">
    <property type="protein sequence ID" value="MBO8426300.1"/>
    <property type="molecule type" value="Genomic_DNA"/>
</dbReference>
<comment type="function">
    <text evidence="7">Endonuclease IV plays a role in DNA repair. It cleaves phosphodiester bonds at apurinic or apyrimidinic (AP) sites, generating a 3'-hydroxyl group and a 5'-terminal sugar phosphate.</text>
</comment>
<dbReference type="AlphaFoldDB" id="A0A9D9DG33"/>
<dbReference type="GO" id="GO:0006284">
    <property type="term" value="P:base-excision repair"/>
    <property type="evidence" value="ECO:0007669"/>
    <property type="project" value="TreeGrafter"/>
</dbReference>
<organism evidence="9 10">
    <name type="scientific">Candidatus Alloenteromonas pullistercoris</name>
    <dbReference type="NCBI Taxonomy" id="2840785"/>
    <lineage>
        <taxon>Bacteria</taxon>
        <taxon>Bacillati</taxon>
        <taxon>Bacillota</taxon>
        <taxon>Bacillota incertae sedis</taxon>
        <taxon>Candidatus Alloenteromonas</taxon>
    </lineage>
</organism>
<evidence type="ECO:0000256" key="2">
    <source>
        <dbReference type="ARBA" id="ARBA00022723"/>
    </source>
</evidence>
<feature type="binding site" evidence="7">
    <location>
        <position position="137"/>
    </location>
    <ligand>
        <name>Zn(2+)</name>
        <dbReference type="ChEBI" id="CHEBI:29105"/>
        <label>2</label>
    </ligand>
</feature>
<evidence type="ECO:0000259" key="8">
    <source>
        <dbReference type="Pfam" id="PF01261"/>
    </source>
</evidence>
<dbReference type="FunFam" id="3.20.20.150:FF:000001">
    <property type="entry name" value="Probable endonuclease 4"/>
    <property type="match status" value="1"/>
</dbReference>
<comment type="cofactor">
    <cofactor evidence="7">
        <name>Zn(2+)</name>
        <dbReference type="ChEBI" id="CHEBI:29105"/>
    </cofactor>
    <text evidence="7">Binds 3 Zn(2+) ions.</text>
</comment>
<accession>A0A9D9DG33</accession>
<feature type="binding site" evidence="7">
    <location>
        <position position="203"/>
    </location>
    <ligand>
        <name>Zn(2+)</name>
        <dbReference type="ChEBI" id="CHEBI:29105"/>
        <label>2</label>
    </ligand>
</feature>
<dbReference type="GO" id="GO:0008081">
    <property type="term" value="F:phosphoric diester hydrolase activity"/>
    <property type="evidence" value="ECO:0007669"/>
    <property type="project" value="TreeGrafter"/>
</dbReference>
<feature type="binding site" evidence="7">
    <location>
        <position position="105"/>
    </location>
    <ligand>
        <name>Zn(2+)</name>
        <dbReference type="ChEBI" id="CHEBI:29105"/>
        <label>1</label>
    </ligand>
</feature>
<dbReference type="NCBIfam" id="TIGR00587">
    <property type="entry name" value="nfo"/>
    <property type="match status" value="1"/>
</dbReference>
<reference evidence="9" key="1">
    <citation type="submission" date="2020-10" db="EMBL/GenBank/DDBJ databases">
        <authorList>
            <person name="Gilroy R."/>
        </authorList>
    </citation>
    <scope>NUCLEOTIDE SEQUENCE</scope>
    <source>
        <strain evidence="9">17113</strain>
    </source>
</reference>
<comment type="similarity">
    <text evidence="1 7">Belongs to the AP endonuclease 2 family.</text>
</comment>
<gene>
    <name evidence="7" type="primary">nfo</name>
    <name evidence="9" type="ORF">IAC61_03150</name>
</gene>
<feature type="binding site" evidence="7">
    <location>
        <position position="137"/>
    </location>
    <ligand>
        <name>Zn(2+)</name>
        <dbReference type="ChEBI" id="CHEBI:29105"/>
        <label>1</label>
    </ligand>
</feature>
<sequence length="274" mass="30512">MKLGSHVSLKAPDFLLGSLQEAKSYGADCLMFYTGAPQNTIRVELSKMRIEEANRFDSDLIRICHAPYVLNLANPDSSKRAFAISFLQEEANRAFRLGARCIVLHPGSSLGQGFEEAARRVANSLDSLSLPIPIALETMAGKGSEIGRSLEEIAYLLSISRQNLRVCLDTCHLSDAGYDLSDPDAFLDELERFFPLEKVAVIHLNDSKNPRGSHKDRHENIGYGAIGFETLHGFASHPRLKDIPIILETPYFEGEAPYGREIAMLRKGEFSDWR</sequence>
<reference evidence="9" key="2">
    <citation type="journal article" date="2021" name="PeerJ">
        <title>Extensive microbial diversity within the chicken gut microbiome revealed by metagenomics and culture.</title>
        <authorList>
            <person name="Gilroy R."/>
            <person name="Ravi A."/>
            <person name="Getino M."/>
            <person name="Pursley I."/>
            <person name="Horton D.L."/>
            <person name="Alikhan N.F."/>
            <person name="Baker D."/>
            <person name="Gharbi K."/>
            <person name="Hall N."/>
            <person name="Watson M."/>
            <person name="Adriaenssens E.M."/>
            <person name="Foster-Nyarko E."/>
            <person name="Jarju S."/>
            <person name="Secka A."/>
            <person name="Antonio M."/>
            <person name="Oren A."/>
            <person name="Chaudhuri R.R."/>
            <person name="La Ragione R."/>
            <person name="Hildebrand F."/>
            <person name="Pallen M.J."/>
        </authorList>
    </citation>
    <scope>NUCLEOTIDE SEQUENCE</scope>
    <source>
        <strain evidence="9">17113</strain>
    </source>
</reference>
<feature type="binding site" evidence="7">
    <location>
        <position position="65"/>
    </location>
    <ligand>
        <name>Zn(2+)</name>
        <dbReference type="ChEBI" id="CHEBI:29105"/>
        <label>1</label>
    </ligand>
</feature>
<dbReference type="InterPro" id="IPR018246">
    <property type="entry name" value="AP_endonuc_F2_Zn_BS"/>
</dbReference>
<dbReference type="PROSITE" id="PS00730">
    <property type="entry name" value="AP_NUCLEASE_F2_2"/>
    <property type="match status" value="1"/>
</dbReference>
<comment type="caution">
    <text evidence="9">The sequence shown here is derived from an EMBL/GenBank/DDBJ whole genome shotgun (WGS) entry which is preliminary data.</text>
</comment>
<dbReference type="SMART" id="SM00518">
    <property type="entry name" value="AP2Ec"/>
    <property type="match status" value="1"/>
</dbReference>
<evidence type="ECO:0000256" key="7">
    <source>
        <dbReference type="HAMAP-Rule" id="MF_00152"/>
    </source>
</evidence>
<name>A0A9D9DG33_9FIRM</name>
<keyword evidence="3 7" id="KW-0227">DNA damage</keyword>
<evidence type="ECO:0000256" key="1">
    <source>
        <dbReference type="ARBA" id="ARBA00005340"/>
    </source>
</evidence>
<dbReference type="SUPFAM" id="SSF51658">
    <property type="entry name" value="Xylose isomerase-like"/>
    <property type="match status" value="1"/>
</dbReference>
<keyword evidence="6 7" id="KW-0234">DNA repair</keyword>
<feature type="binding site" evidence="7">
    <location>
        <position position="172"/>
    </location>
    <ligand>
        <name>Zn(2+)</name>
        <dbReference type="ChEBI" id="CHEBI:29105"/>
        <label>3</label>
    </ligand>
</feature>
<dbReference type="Pfam" id="PF01261">
    <property type="entry name" value="AP_endonuc_2"/>
    <property type="match status" value="1"/>
</dbReference>
<evidence type="ECO:0000313" key="9">
    <source>
        <dbReference type="EMBL" id="MBO8426300.1"/>
    </source>
</evidence>
<dbReference type="CDD" id="cd00019">
    <property type="entry name" value="AP2Ec"/>
    <property type="match status" value="1"/>
</dbReference>
<keyword evidence="7" id="KW-0540">Nuclease</keyword>
<dbReference type="GO" id="GO:0008833">
    <property type="term" value="F:deoxyribonuclease IV (phage-T4-induced) activity"/>
    <property type="evidence" value="ECO:0007669"/>
    <property type="project" value="UniProtKB-UniRule"/>
</dbReference>
<evidence type="ECO:0000256" key="3">
    <source>
        <dbReference type="ARBA" id="ARBA00022763"/>
    </source>
</evidence>
<protein>
    <recommendedName>
        <fullName evidence="7">Probable endonuclease 4</fullName>
        <ecNumber evidence="7">3.1.21.2</ecNumber>
    </recommendedName>
    <alternativeName>
        <fullName evidence="7">Endodeoxyribonuclease IV</fullName>
    </alternativeName>
    <alternativeName>
        <fullName evidence="7">Endonuclease IV</fullName>
    </alternativeName>
</protein>
<dbReference type="HAMAP" id="MF_00152">
    <property type="entry name" value="Nfo"/>
    <property type="match status" value="1"/>
</dbReference>
<comment type="catalytic activity">
    <reaction evidence="7">
        <text>Endonucleolytic cleavage to 5'-phosphooligonucleotide end-products.</text>
        <dbReference type="EC" id="3.1.21.2"/>
    </reaction>
</comment>
<keyword evidence="7" id="KW-0255">Endonuclease</keyword>
<evidence type="ECO:0000256" key="5">
    <source>
        <dbReference type="ARBA" id="ARBA00022833"/>
    </source>
</evidence>
<dbReference type="InterPro" id="IPR036237">
    <property type="entry name" value="Xyl_isomerase-like_sf"/>
</dbReference>
<dbReference type="GO" id="GO:0008270">
    <property type="term" value="F:zinc ion binding"/>
    <property type="evidence" value="ECO:0007669"/>
    <property type="project" value="UniProtKB-UniRule"/>
</dbReference>
<evidence type="ECO:0000256" key="6">
    <source>
        <dbReference type="ARBA" id="ARBA00023204"/>
    </source>
</evidence>
<keyword evidence="2 7" id="KW-0479">Metal-binding</keyword>
<keyword evidence="4 7" id="KW-0378">Hydrolase</keyword>
<dbReference type="GO" id="GO:0003677">
    <property type="term" value="F:DNA binding"/>
    <property type="evidence" value="ECO:0007669"/>
    <property type="project" value="InterPro"/>
</dbReference>
<dbReference type="PANTHER" id="PTHR21445:SF0">
    <property type="entry name" value="APURINIC-APYRIMIDINIC ENDONUCLEASE"/>
    <property type="match status" value="1"/>
</dbReference>
<dbReference type="Gene3D" id="3.20.20.150">
    <property type="entry name" value="Divalent-metal-dependent TIM barrel enzymes"/>
    <property type="match status" value="1"/>
</dbReference>
<feature type="binding site" evidence="7">
    <location>
        <position position="218"/>
    </location>
    <ligand>
        <name>Zn(2+)</name>
        <dbReference type="ChEBI" id="CHEBI:29105"/>
        <label>3</label>
    </ligand>
</feature>
<dbReference type="Proteomes" id="UP000823634">
    <property type="component" value="Unassembled WGS sequence"/>
</dbReference>
<dbReference type="GO" id="GO:0003906">
    <property type="term" value="F:DNA-(apurinic or apyrimidinic site) endonuclease activity"/>
    <property type="evidence" value="ECO:0007669"/>
    <property type="project" value="TreeGrafter"/>
</dbReference>
<keyword evidence="5 7" id="KW-0862">Zinc</keyword>
<dbReference type="PROSITE" id="PS00731">
    <property type="entry name" value="AP_NUCLEASE_F2_3"/>
    <property type="match status" value="1"/>
</dbReference>
<proteinExistence type="inferred from homology"/>
<feature type="domain" description="Xylose isomerase-like TIM barrel" evidence="8">
    <location>
        <begin position="19"/>
        <end position="267"/>
    </location>
</feature>
<feature type="binding site" evidence="7">
    <location>
        <position position="169"/>
    </location>
    <ligand>
        <name>Zn(2+)</name>
        <dbReference type="ChEBI" id="CHEBI:29105"/>
        <label>2</label>
    </ligand>
</feature>
<feature type="binding site" evidence="7">
    <location>
        <position position="248"/>
    </location>
    <ligand>
        <name>Zn(2+)</name>
        <dbReference type="ChEBI" id="CHEBI:29105"/>
        <label>2</label>
    </ligand>
</feature>
<dbReference type="PROSITE" id="PS51432">
    <property type="entry name" value="AP_NUCLEASE_F2_4"/>
    <property type="match status" value="1"/>
</dbReference>
<evidence type="ECO:0000313" key="10">
    <source>
        <dbReference type="Proteomes" id="UP000823634"/>
    </source>
</evidence>